<accession>A0A1Q2HQL4</accession>
<dbReference type="EMBL" id="CP019633">
    <property type="protein sequence ID" value="AQQ09535.1"/>
    <property type="molecule type" value="Genomic_DNA"/>
</dbReference>
<dbReference type="PROSITE" id="PS51257">
    <property type="entry name" value="PROKAR_LIPOPROTEIN"/>
    <property type="match status" value="1"/>
</dbReference>
<name>A0A1Q2HQL4_9BACT</name>
<organism evidence="2 3">
    <name type="scientific">Sedimentisphaera cyanobacteriorum</name>
    <dbReference type="NCBI Taxonomy" id="1940790"/>
    <lineage>
        <taxon>Bacteria</taxon>
        <taxon>Pseudomonadati</taxon>
        <taxon>Planctomycetota</taxon>
        <taxon>Phycisphaerae</taxon>
        <taxon>Sedimentisphaerales</taxon>
        <taxon>Sedimentisphaeraceae</taxon>
        <taxon>Sedimentisphaera</taxon>
    </lineage>
</organism>
<reference evidence="3" key="1">
    <citation type="submission" date="2017-02" db="EMBL/GenBank/DDBJ databases">
        <title>Comparative genomics and description of representatives of a novel lineage of planctomycetes thriving in anoxic sediments.</title>
        <authorList>
            <person name="Spring S."/>
            <person name="Bunk B."/>
            <person name="Sproer C."/>
            <person name="Klenk H.-P."/>
        </authorList>
    </citation>
    <scope>NUCLEOTIDE SEQUENCE [LARGE SCALE GENOMIC DNA]</scope>
    <source>
        <strain evidence="3">L21-RPul-D3</strain>
    </source>
</reference>
<dbReference type="KEGG" id="pbu:L21SP3_01341"/>
<dbReference type="STRING" id="1940790.L21SP3_01341"/>
<dbReference type="OrthoDB" id="9906141at2"/>
<dbReference type="AlphaFoldDB" id="A0A1Q2HQL4"/>
<protein>
    <submittedName>
        <fullName evidence="2">Uncharacterized protein</fullName>
    </submittedName>
</protein>
<evidence type="ECO:0000313" key="3">
    <source>
        <dbReference type="Proteomes" id="UP000188273"/>
    </source>
</evidence>
<dbReference type="Proteomes" id="UP000188273">
    <property type="component" value="Chromosome"/>
</dbReference>
<feature type="signal peptide" evidence="1">
    <location>
        <begin position="1"/>
        <end position="19"/>
    </location>
</feature>
<dbReference type="RefSeq" id="WP_161488129.1">
    <property type="nucleotide sequence ID" value="NZ_CP019633.1"/>
</dbReference>
<feature type="chain" id="PRO_5015696307" evidence="1">
    <location>
        <begin position="20"/>
        <end position="54"/>
    </location>
</feature>
<keyword evidence="1" id="KW-0732">Signal</keyword>
<keyword evidence="3" id="KW-1185">Reference proteome</keyword>
<evidence type="ECO:0000256" key="1">
    <source>
        <dbReference type="SAM" id="SignalP"/>
    </source>
</evidence>
<gene>
    <name evidence="2" type="ORF">L21SP3_01341</name>
</gene>
<sequence length="54" mass="5697" precursor="true">MKKIRKTMNVLAVAAMLFAAGCSTNLSGSGCAEPDNACSSQEEINDYTGEQPEN</sequence>
<evidence type="ECO:0000313" key="2">
    <source>
        <dbReference type="EMBL" id="AQQ09535.1"/>
    </source>
</evidence>
<proteinExistence type="predicted"/>